<dbReference type="eggNOG" id="arCOG01302">
    <property type="taxonomic scope" value="Archaea"/>
</dbReference>
<dbReference type="RefSeq" id="WP_011821574.1">
    <property type="nucleotide sequence ID" value="NC_008818.1"/>
</dbReference>
<keyword evidence="2" id="KW-1185">Reference proteome</keyword>
<sequence>MKRNRGEIYSLIARLFHTGFKGYIVVIERGRVSGTRLIGFNEVSRVARGFIELKDGTVIPLHRVIEVLDEKKQPVWRRWREAKSYSDEDSSPGPSAP</sequence>
<dbReference type="Proteomes" id="UP000002593">
    <property type="component" value="Chromosome"/>
</dbReference>
<dbReference type="HOGENOM" id="CLU_2340117_0_0_2"/>
<dbReference type="EMBL" id="CP000493">
    <property type="protein sequence ID" value="ABM80256.1"/>
    <property type="molecule type" value="Genomic_DNA"/>
</dbReference>
<dbReference type="GeneID" id="4782768"/>
<proteinExistence type="predicted"/>
<reference evidence="1 2" key="1">
    <citation type="journal article" date="2007" name="Archaea">
        <title>The genome of Hyperthermus butylicus: a sulfur-reducing, peptide fermenting, neutrophilic Crenarchaeote growing up to 108 degrees C.</title>
        <authorList>
            <person name="Brugger K."/>
            <person name="Chen L."/>
            <person name="Stark M."/>
            <person name="Zibat A."/>
            <person name="Redder P."/>
            <person name="Ruepp A."/>
            <person name="Awayez M."/>
            <person name="She Q."/>
            <person name="Garrett R.A."/>
            <person name="Klenk H.P."/>
        </authorList>
    </citation>
    <scope>NUCLEOTIDE SEQUENCE [LARGE SCALE GENOMIC DNA]</scope>
    <source>
        <strain evidence="2">DSM 5456 / JCM 9403 / PLM1-5</strain>
    </source>
</reference>
<dbReference type="OrthoDB" id="14794at2157"/>
<protein>
    <submittedName>
        <fullName evidence="1">Conserved archaeal protein</fullName>
    </submittedName>
</protein>
<dbReference type="KEGG" id="hbu:Hbut_0389"/>
<name>A2BJU5_HYPBU</name>
<evidence type="ECO:0000313" key="2">
    <source>
        <dbReference type="Proteomes" id="UP000002593"/>
    </source>
</evidence>
<dbReference type="AlphaFoldDB" id="A2BJU5"/>
<accession>A2BJU5</accession>
<gene>
    <name evidence="1" type="ordered locus">Hbut_0389</name>
</gene>
<dbReference type="EnsemblBacteria" id="ABM80256">
    <property type="protein sequence ID" value="ABM80256"/>
    <property type="gene ID" value="Hbut_0389"/>
</dbReference>
<evidence type="ECO:0000313" key="1">
    <source>
        <dbReference type="EMBL" id="ABM80256.1"/>
    </source>
</evidence>
<organism evidence="1 2">
    <name type="scientific">Hyperthermus butylicus (strain DSM 5456 / JCM 9403 / PLM1-5)</name>
    <dbReference type="NCBI Taxonomy" id="415426"/>
    <lineage>
        <taxon>Archaea</taxon>
        <taxon>Thermoproteota</taxon>
        <taxon>Thermoprotei</taxon>
        <taxon>Desulfurococcales</taxon>
        <taxon>Pyrodictiaceae</taxon>
        <taxon>Hyperthermus</taxon>
    </lineage>
</organism>